<dbReference type="InterPro" id="IPR015421">
    <property type="entry name" value="PyrdxlP-dep_Trfase_major"/>
</dbReference>
<comment type="pathway">
    <text evidence="6">Cofactor biosynthesis; coenzyme A biosynthesis.</text>
</comment>
<dbReference type="InterPro" id="IPR002129">
    <property type="entry name" value="PyrdxlP-dep_de-COase"/>
</dbReference>
<gene>
    <name evidence="6 8" type="primary">mfnA</name>
    <name evidence="8" type="ORF">ENT52_00745</name>
</gene>
<evidence type="ECO:0000256" key="7">
    <source>
        <dbReference type="PIRSR" id="PIRSR602129-50"/>
    </source>
</evidence>
<keyword evidence="3 6" id="KW-0663">Pyridoxal phosphate</keyword>
<evidence type="ECO:0000256" key="3">
    <source>
        <dbReference type="ARBA" id="ARBA00022898"/>
    </source>
</evidence>
<evidence type="ECO:0000256" key="1">
    <source>
        <dbReference type="ARBA" id="ARBA00001933"/>
    </source>
</evidence>
<protein>
    <recommendedName>
        <fullName evidence="6">Probable L-aspartate decarboxylase</fullName>
        <shortName evidence="6">ADC</shortName>
        <ecNumber evidence="6">4.1.1.11</ecNumber>
    </recommendedName>
</protein>
<dbReference type="GO" id="GO:0015937">
    <property type="term" value="P:coenzyme A biosynthetic process"/>
    <property type="evidence" value="ECO:0007669"/>
    <property type="project" value="UniProtKB-UniRule"/>
</dbReference>
<evidence type="ECO:0000256" key="5">
    <source>
        <dbReference type="ARBA" id="ARBA00038302"/>
    </source>
</evidence>
<dbReference type="InterPro" id="IPR015424">
    <property type="entry name" value="PyrdxlP-dep_Trfase"/>
</dbReference>
<keyword evidence="4 6" id="KW-0456">Lyase</keyword>
<dbReference type="GO" id="GO:0030170">
    <property type="term" value="F:pyridoxal phosphate binding"/>
    <property type="evidence" value="ECO:0007669"/>
    <property type="project" value="UniProtKB-UniRule"/>
</dbReference>
<comment type="similarity">
    <text evidence="5">Belongs to the group II decarboxylase family. Sphingosine-1-phosphate lyase subfamily.</text>
</comment>
<dbReference type="NCBIfam" id="TIGR03812">
    <property type="entry name" value="tyr_de_CO2_Arch"/>
    <property type="match status" value="1"/>
</dbReference>
<dbReference type="HAMAP" id="MF_01610">
    <property type="entry name" value="MfnA_decarbox"/>
    <property type="match status" value="1"/>
</dbReference>
<comment type="catalytic activity">
    <reaction evidence="6">
        <text>L-aspartate + H(+) = beta-alanine + CO2</text>
        <dbReference type="Rhea" id="RHEA:19497"/>
        <dbReference type="ChEBI" id="CHEBI:15378"/>
        <dbReference type="ChEBI" id="CHEBI:16526"/>
        <dbReference type="ChEBI" id="CHEBI:29991"/>
        <dbReference type="ChEBI" id="CHEBI:57966"/>
        <dbReference type="EC" id="4.1.1.11"/>
    </reaction>
</comment>
<dbReference type="Pfam" id="PF00282">
    <property type="entry name" value="Pyridoxal_deC"/>
    <property type="match status" value="1"/>
</dbReference>
<proteinExistence type="inferred from homology"/>
<feature type="modified residue" description="N6-(pyridoxal phosphate)lysine" evidence="6 7">
    <location>
        <position position="216"/>
    </location>
</feature>
<evidence type="ECO:0000313" key="8">
    <source>
        <dbReference type="EMBL" id="HGT82250.1"/>
    </source>
</evidence>
<comment type="similarity">
    <text evidence="6">Belongs to the group II decarboxylase family. MfnA subfamily.</text>
</comment>
<reference evidence="8" key="1">
    <citation type="journal article" date="2020" name="mSystems">
        <title>Genome- and Community-Level Interaction Insights into Carbon Utilization and Element Cycling Functions of Hydrothermarchaeota in Hydrothermal Sediment.</title>
        <authorList>
            <person name="Zhou Z."/>
            <person name="Liu Y."/>
            <person name="Xu W."/>
            <person name="Pan J."/>
            <person name="Luo Z.H."/>
            <person name="Li M."/>
        </authorList>
    </citation>
    <scope>NUCLEOTIDE SEQUENCE [LARGE SCALE GENOMIC DNA]</scope>
    <source>
        <strain evidence="8">SpSt-587</strain>
    </source>
</reference>
<keyword evidence="2 6" id="KW-0210">Decarboxylase</keyword>
<name>A0A7J3M1I9_ARCFL</name>
<dbReference type="SUPFAM" id="SSF53383">
    <property type="entry name" value="PLP-dependent transferases"/>
    <property type="match status" value="1"/>
</dbReference>
<dbReference type="AlphaFoldDB" id="A0A7J3M1I9"/>
<comment type="function">
    <text evidence="6">Catalyzes the decarboxylation of L-aspartate to produce beta-alanine.</text>
</comment>
<comment type="cofactor">
    <cofactor evidence="1 6 7">
        <name>pyridoxal 5'-phosphate</name>
        <dbReference type="ChEBI" id="CHEBI:597326"/>
    </cofactor>
</comment>
<dbReference type="PANTHER" id="PTHR42735">
    <property type="match status" value="1"/>
</dbReference>
<sequence length="365" mass="40915">MDVIEELRRYREMDIPYSRVLSSMCTVPHELAVKAHELFINTNLGDPGIFPGTVELEKKLIRLIGDLLHCKTPFGYICSGGTEANIQGIRSARNVKAKKEPNIVIPKTAHFSFEKICDILRVEVRRAEVDEDYKVEVSEVERLIDENTVAIVGIAGTTELGQIDPIAELSKLAEEKEIPMHVDAAFGGLVIPFMDDPYPFDFVNDAVASITIDPHKMGMATIPAGGIIFRDEQFLRALEVETPYLTSRAQFTLTGTRPGTGVASAYAVLKTLGYKGMKAIVDQCLKNTRILLEEVSSLGFEPVIEPVMNVVAFKTERAEDIKSELYRRRWVISTIKNPRAIRFVVMPHVTEDVIKEFMSEFRKVV</sequence>
<dbReference type="InterPro" id="IPR050477">
    <property type="entry name" value="GrpII_AminoAcid_Decarb"/>
</dbReference>
<dbReference type="UniPathway" id="UPA00241"/>
<organism evidence="8">
    <name type="scientific">Archaeoglobus fulgidus</name>
    <dbReference type="NCBI Taxonomy" id="2234"/>
    <lineage>
        <taxon>Archaea</taxon>
        <taxon>Methanobacteriati</taxon>
        <taxon>Methanobacteriota</taxon>
        <taxon>Archaeoglobi</taxon>
        <taxon>Archaeoglobales</taxon>
        <taxon>Archaeoglobaceae</taxon>
        <taxon>Archaeoglobus</taxon>
    </lineage>
</organism>
<dbReference type="PANTHER" id="PTHR42735:SF6">
    <property type="entry name" value="SPHINGOSINE-1-PHOSPHATE LYASE 1"/>
    <property type="match status" value="1"/>
</dbReference>
<evidence type="ECO:0000256" key="6">
    <source>
        <dbReference type="HAMAP-Rule" id="MF_01610"/>
    </source>
</evidence>
<dbReference type="GO" id="GO:0019752">
    <property type="term" value="P:carboxylic acid metabolic process"/>
    <property type="evidence" value="ECO:0007669"/>
    <property type="project" value="InterPro"/>
</dbReference>
<dbReference type="Gene3D" id="3.40.640.10">
    <property type="entry name" value="Type I PLP-dependent aspartate aminotransferase-like (Major domain)"/>
    <property type="match status" value="1"/>
</dbReference>
<comment type="caution">
    <text evidence="8">The sequence shown here is derived from an EMBL/GenBank/DDBJ whole genome shotgun (WGS) entry which is preliminary data.</text>
</comment>
<dbReference type="InterPro" id="IPR021115">
    <property type="entry name" value="Pyridoxal-P_BS"/>
</dbReference>
<evidence type="ECO:0000256" key="2">
    <source>
        <dbReference type="ARBA" id="ARBA00022793"/>
    </source>
</evidence>
<dbReference type="Gene3D" id="3.90.1150.10">
    <property type="entry name" value="Aspartate Aminotransferase, domain 1"/>
    <property type="match status" value="1"/>
</dbReference>
<dbReference type="GO" id="GO:0004068">
    <property type="term" value="F:aspartate 1-decarboxylase activity"/>
    <property type="evidence" value="ECO:0007669"/>
    <property type="project" value="UniProtKB-UniRule"/>
</dbReference>
<dbReference type="InterPro" id="IPR020931">
    <property type="entry name" value="MfnA"/>
</dbReference>
<accession>A0A7J3M1I9</accession>
<dbReference type="EMBL" id="DSYZ01000015">
    <property type="protein sequence ID" value="HGT82250.1"/>
    <property type="molecule type" value="Genomic_DNA"/>
</dbReference>
<dbReference type="InterPro" id="IPR015422">
    <property type="entry name" value="PyrdxlP-dep_Trfase_small"/>
</dbReference>
<evidence type="ECO:0000256" key="4">
    <source>
        <dbReference type="ARBA" id="ARBA00023239"/>
    </source>
</evidence>
<dbReference type="PROSITE" id="PS00392">
    <property type="entry name" value="DDC_GAD_HDC_YDC"/>
    <property type="match status" value="1"/>
</dbReference>
<dbReference type="EC" id="4.1.1.11" evidence="6"/>